<gene>
    <name evidence="6" type="ORF">FPE_LOCUS10458</name>
</gene>
<dbReference type="Proteomes" id="UP000834106">
    <property type="component" value="Chromosome 6"/>
</dbReference>
<keyword evidence="5" id="KW-0503">Monooxygenase</keyword>
<evidence type="ECO:0000256" key="2">
    <source>
        <dbReference type="ARBA" id="ARBA00022723"/>
    </source>
</evidence>
<evidence type="ECO:0008006" key="8">
    <source>
        <dbReference type="Google" id="ProtNLM"/>
    </source>
</evidence>
<dbReference type="SUPFAM" id="SSF48264">
    <property type="entry name" value="Cytochrome P450"/>
    <property type="match status" value="1"/>
</dbReference>
<keyword evidence="7" id="KW-1185">Reference proteome</keyword>
<keyword evidence="1" id="KW-0349">Heme</keyword>
<dbReference type="Pfam" id="PF00067">
    <property type="entry name" value="p450"/>
    <property type="match status" value="1"/>
</dbReference>
<name>A0AAD1Z4Y9_9LAMI</name>
<dbReference type="PANTHER" id="PTHR47947:SF20">
    <property type="entry name" value="CYTOCHROME P450 FAMILY PROTEIN"/>
    <property type="match status" value="1"/>
</dbReference>
<dbReference type="GO" id="GO:0005506">
    <property type="term" value="F:iron ion binding"/>
    <property type="evidence" value="ECO:0007669"/>
    <property type="project" value="InterPro"/>
</dbReference>
<dbReference type="AlphaFoldDB" id="A0AAD1Z4Y9"/>
<evidence type="ECO:0000256" key="5">
    <source>
        <dbReference type="ARBA" id="ARBA00023033"/>
    </source>
</evidence>
<dbReference type="EMBL" id="OU503041">
    <property type="protein sequence ID" value="CAI9763028.1"/>
    <property type="molecule type" value="Genomic_DNA"/>
</dbReference>
<dbReference type="GO" id="GO:0016705">
    <property type="term" value="F:oxidoreductase activity, acting on paired donors, with incorporation or reduction of molecular oxygen"/>
    <property type="evidence" value="ECO:0007669"/>
    <property type="project" value="InterPro"/>
</dbReference>
<evidence type="ECO:0000256" key="1">
    <source>
        <dbReference type="ARBA" id="ARBA00022617"/>
    </source>
</evidence>
<reference evidence="6" key="1">
    <citation type="submission" date="2023-05" db="EMBL/GenBank/DDBJ databases">
        <authorList>
            <person name="Huff M."/>
        </authorList>
    </citation>
    <scope>NUCLEOTIDE SEQUENCE</scope>
</reference>
<keyword evidence="2" id="KW-0479">Metal-binding</keyword>
<keyword evidence="4" id="KW-0408">Iron</keyword>
<dbReference type="InterPro" id="IPR001128">
    <property type="entry name" value="Cyt_P450"/>
</dbReference>
<evidence type="ECO:0000256" key="3">
    <source>
        <dbReference type="ARBA" id="ARBA00023002"/>
    </source>
</evidence>
<dbReference type="GO" id="GO:0004497">
    <property type="term" value="F:monooxygenase activity"/>
    <property type="evidence" value="ECO:0007669"/>
    <property type="project" value="UniProtKB-KW"/>
</dbReference>
<proteinExistence type="predicted"/>
<evidence type="ECO:0000313" key="6">
    <source>
        <dbReference type="EMBL" id="CAI9763028.1"/>
    </source>
</evidence>
<dbReference type="GO" id="GO:0020037">
    <property type="term" value="F:heme binding"/>
    <property type="evidence" value="ECO:0007669"/>
    <property type="project" value="InterPro"/>
</dbReference>
<keyword evidence="3" id="KW-0560">Oxidoreductase</keyword>
<sequence length="168" mass="19401">MLEYIGNTNLGDILPFLHWVDFQGLEKRFVNLMKKLDKFMQKLVHEQRKLFLSEKLWESHGQSKKTVIDHLLSLQHKEPKYYMNELIEGIILAMLGAETESSTTTLEWTMSVLNHPESMDKALAEIQTCYGRALDKQDLPTLKYVQRNQSNTRVISIGSPSHATRIIG</sequence>
<protein>
    <recommendedName>
        <fullName evidence="8">Cytochrome P450</fullName>
    </recommendedName>
</protein>
<organism evidence="6 7">
    <name type="scientific">Fraxinus pennsylvanica</name>
    <dbReference type="NCBI Taxonomy" id="56036"/>
    <lineage>
        <taxon>Eukaryota</taxon>
        <taxon>Viridiplantae</taxon>
        <taxon>Streptophyta</taxon>
        <taxon>Embryophyta</taxon>
        <taxon>Tracheophyta</taxon>
        <taxon>Spermatophyta</taxon>
        <taxon>Magnoliopsida</taxon>
        <taxon>eudicotyledons</taxon>
        <taxon>Gunneridae</taxon>
        <taxon>Pentapetalae</taxon>
        <taxon>asterids</taxon>
        <taxon>lamiids</taxon>
        <taxon>Lamiales</taxon>
        <taxon>Oleaceae</taxon>
        <taxon>Oleeae</taxon>
        <taxon>Fraxinus</taxon>
    </lineage>
</organism>
<dbReference type="InterPro" id="IPR050651">
    <property type="entry name" value="Plant_Cytochrome_P450_Monoox"/>
</dbReference>
<evidence type="ECO:0000256" key="4">
    <source>
        <dbReference type="ARBA" id="ARBA00023004"/>
    </source>
</evidence>
<dbReference type="InterPro" id="IPR036396">
    <property type="entry name" value="Cyt_P450_sf"/>
</dbReference>
<dbReference type="PANTHER" id="PTHR47947">
    <property type="entry name" value="CYTOCHROME P450 82C3-RELATED"/>
    <property type="match status" value="1"/>
</dbReference>
<accession>A0AAD1Z4Y9</accession>
<dbReference type="Gene3D" id="1.10.630.10">
    <property type="entry name" value="Cytochrome P450"/>
    <property type="match status" value="1"/>
</dbReference>
<evidence type="ECO:0000313" key="7">
    <source>
        <dbReference type="Proteomes" id="UP000834106"/>
    </source>
</evidence>